<dbReference type="AlphaFoldDB" id="A0A0C9U3G2"/>
<feature type="region of interest" description="Disordered" evidence="1">
    <location>
        <begin position="932"/>
        <end position="951"/>
    </location>
</feature>
<reference evidence="2 3" key="1">
    <citation type="submission" date="2014-06" db="EMBL/GenBank/DDBJ databases">
        <title>Evolutionary Origins and Diversification of the Mycorrhizal Mutualists.</title>
        <authorList>
            <consortium name="DOE Joint Genome Institute"/>
            <consortium name="Mycorrhizal Genomics Consortium"/>
            <person name="Kohler A."/>
            <person name="Kuo A."/>
            <person name="Nagy L.G."/>
            <person name="Floudas D."/>
            <person name="Copeland A."/>
            <person name="Barry K.W."/>
            <person name="Cichocki N."/>
            <person name="Veneault-Fourrey C."/>
            <person name="LaButti K."/>
            <person name="Lindquist E.A."/>
            <person name="Lipzen A."/>
            <person name="Lundell T."/>
            <person name="Morin E."/>
            <person name="Murat C."/>
            <person name="Riley R."/>
            <person name="Ohm R."/>
            <person name="Sun H."/>
            <person name="Tunlid A."/>
            <person name="Henrissat B."/>
            <person name="Grigoriev I.V."/>
            <person name="Hibbett D.S."/>
            <person name="Martin F."/>
        </authorList>
    </citation>
    <scope>NUCLEOTIDE SEQUENCE [LARGE SCALE GENOMIC DNA]</scope>
    <source>
        <strain evidence="2 3">SS14</strain>
    </source>
</reference>
<protein>
    <submittedName>
        <fullName evidence="2">Uncharacterized protein</fullName>
    </submittedName>
</protein>
<keyword evidence="3" id="KW-1185">Reference proteome</keyword>
<dbReference type="PANTHER" id="PTHR31912">
    <property type="entry name" value="IP13529P"/>
    <property type="match status" value="1"/>
</dbReference>
<dbReference type="OrthoDB" id="2506088at2759"/>
<dbReference type="Proteomes" id="UP000054279">
    <property type="component" value="Unassembled WGS sequence"/>
</dbReference>
<dbReference type="PANTHER" id="PTHR31912:SF34">
    <property type="entry name" value="NOTOCHORD-RELATED PROTEIN"/>
    <property type="match status" value="1"/>
</dbReference>
<gene>
    <name evidence="2" type="ORF">M422DRAFT_145218</name>
</gene>
<evidence type="ECO:0000313" key="3">
    <source>
        <dbReference type="Proteomes" id="UP000054279"/>
    </source>
</evidence>
<evidence type="ECO:0000313" key="2">
    <source>
        <dbReference type="EMBL" id="KIJ28749.1"/>
    </source>
</evidence>
<proteinExistence type="predicted"/>
<name>A0A0C9U3G2_SPHS4</name>
<dbReference type="HOGENOM" id="CLU_004591_2_0_1"/>
<evidence type="ECO:0000256" key="1">
    <source>
        <dbReference type="SAM" id="MobiDB-lite"/>
    </source>
</evidence>
<feature type="non-terminal residue" evidence="2">
    <location>
        <position position="951"/>
    </location>
</feature>
<sequence>WFPYPSKIMFLLDLLDNLPRLQLSRPHLQLFIWVLKELGVPNVPSVDQLRGMQEKLREKCGGIETKRFQSDLGNIFYCNDLARLIAQNYSNPHTASLLQFYPEEPDGVTSELWHAMKIRNMDPDLLTPMYRKEGIDFYVKELAELKDGQLVIPIRWIIRQKQMCANAFLVTREGGYLRIHSDEEINVKAEDLQFNFLDLISISIHQMKLIVMTDGSKHHASQMPNQLRDLAEGEELYSSWVIAWADDVSGNTSKQMNPHKNFYVTHGNLPGQLLQQEFHVQFASTSPHASTAEQAKVIREMVNDSHKNPVRVYNAATGRMCRFRMVVPNLPADNPQQSEESSHIGPNGNCKCRKCKTGGNAHYVESAEGFHALHKVGELRTTEDTLTEIKAQLEVAADGNVSEVKKMQTSSGIKDKVAQGWIVQMIKKNKQLHVSHPQLSSGEIKSKVLEWLYESTDEPWNPLLNFKGLDPHRDTPVELLHTILLGIVKYIWHSANQEWSDSQRAKFALRLQSADIGGLNIPPLRAGYMIQYRNGLIGKHFKALMQLMLFQVHGIIDDPRYAVIKAIGALGALLWFPEIDNMEEYLEDIKIAIGNVLDSFDAVDGGRIIDKMKLHTLVHIPEDIRNHGPLVRSETEVFESFNGVFRLCSIHSNHQAPSKDIAIKCARMDMTKHLICGGRWPSTGGNEWVSAGKGVQSILHENKVIQTMLGWAPHKKPTPGSLVAHTQKASLVKLWVQWNEKMYSLPSEISPGENSSWKSYKGVYSQSGDECREGSWVVASPNPSFQYMGRIMAIIRNCNGPGALILIKQYHLSSILHPFTNCPVLSFPPPDNPWIAVHTKDVLFALNVQHDCRTWKCDDTGLRSLIQEREKTDRTVSFIEHQEDNTFILNIFAVHNACRLRRILPRSLTAPVPLHEDHYKFHCQIAEQVRSTRTGRRQANAERRAAKNAGK</sequence>
<organism evidence="2 3">
    <name type="scientific">Sphaerobolus stellatus (strain SS14)</name>
    <dbReference type="NCBI Taxonomy" id="990650"/>
    <lineage>
        <taxon>Eukaryota</taxon>
        <taxon>Fungi</taxon>
        <taxon>Dikarya</taxon>
        <taxon>Basidiomycota</taxon>
        <taxon>Agaricomycotina</taxon>
        <taxon>Agaricomycetes</taxon>
        <taxon>Phallomycetidae</taxon>
        <taxon>Geastrales</taxon>
        <taxon>Sphaerobolaceae</taxon>
        <taxon>Sphaerobolus</taxon>
    </lineage>
</organism>
<feature type="non-terminal residue" evidence="2">
    <location>
        <position position="1"/>
    </location>
</feature>
<accession>A0A0C9U3G2</accession>
<dbReference type="EMBL" id="KN837299">
    <property type="protein sequence ID" value="KIJ28749.1"/>
    <property type="molecule type" value="Genomic_DNA"/>
</dbReference>